<reference evidence="2" key="1">
    <citation type="submission" date="2023-03" db="EMBL/GenBank/DDBJ databases">
        <title>Multiphase analysis and comparison of six strains from genera Psychromarinibacter, Lutimaribacter, and Maritimibacter, including a novel species: Psychromarinibacter sediminicola sp. nov.</title>
        <authorList>
            <person name="Wang Y.-H."/>
            <person name="Ye M.-Q."/>
            <person name="Du Z.-J."/>
        </authorList>
    </citation>
    <scope>NUCLEOTIDE SEQUENCE</scope>
    <source>
        <strain evidence="2">C21-152</strain>
    </source>
</reference>
<feature type="signal peptide" evidence="1">
    <location>
        <begin position="1"/>
        <end position="23"/>
    </location>
</feature>
<evidence type="ECO:0008006" key="4">
    <source>
        <dbReference type="Google" id="ProtNLM"/>
    </source>
</evidence>
<sequence>MKYGKTILCSTALATLLAGSALAQQVGETMQETGETATGVMTQTGEMADGAMEGTSAEANVVMSADAQAIGTVDEVQTLSNGETALVIALNDSLGLPVERVRIRADADAEGSYELAMSRAEFVSAINAQIEAQAN</sequence>
<dbReference type="Proteomes" id="UP001220964">
    <property type="component" value="Unassembled WGS sequence"/>
</dbReference>
<dbReference type="EMBL" id="JARGYC010000026">
    <property type="protein sequence ID" value="MDF0601334.1"/>
    <property type="molecule type" value="Genomic_DNA"/>
</dbReference>
<keyword evidence="1" id="KW-0732">Signal</keyword>
<gene>
    <name evidence="2" type="ORF">P1J78_11380</name>
</gene>
<evidence type="ECO:0000256" key="1">
    <source>
        <dbReference type="SAM" id="SignalP"/>
    </source>
</evidence>
<dbReference type="RefSeq" id="WP_275567475.1">
    <property type="nucleotide sequence ID" value="NZ_JARGYC010000026.1"/>
</dbReference>
<evidence type="ECO:0000313" key="3">
    <source>
        <dbReference type="Proteomes" id="UP001220964"/>
    </source>
</evidence>
<accession>A0AAE3NTF3</accession>
<name>A0AAE3NTF3_9RHOB</name>
<organism evidence="2 3">
    <name type="scientific">Psychromarinibacter sediminicola</name>
    <dbReference type="NCBI Taxonomy" id="3033385"/>
    <lineage>
        <taxon>Bacteria</taxon>
        <taxon>Pseudomonadati</taxon>
        <taxon>Pseudomonadota</taxon>
        <taxon>Alphaproteobacteria</taxon>
        <taxon>Rhodobacterales</taxon>
        <taxon>Paracoccaceae</taxon>
        <taxon>Psychromarinibacter</taxon>
    </lineage>
</organism>
<feature type="chain" id="PRO_5042002271" description="PRC-barrel domain-containing protein" evidence="1">
    <location>
        <begin position="24"/>
        <end position="135"/>
    </location>
</feature>
<proteinExistence type="predicted"/>
<keyword evidence="3" id="KW-1185">Reference proteome</keyword>
<dbReference type="AlphaFoldDB" id="A0AAE3NTF3"/>
<protein>
    <recommendedName>
        <fullName evidence="4">PRC-barrel domain-containing protein</fullName>
    </recommendedName>
</protein>
<comment type="caution">
    <text evidence="2">The sequence shown here is derived from an EMBL/GenBank/DDBJ whole genome shotgun (WGS) entry which is preliminary data.</text>
</comment>
<evidence type="ECO:0000313" key="2">
    <source>
        <dbReference type="EMBL" id="MDF0601334.1"/>
    </source>
</evidence>